<evidence type="ECO:0000313" key="3">
    <source>
        <dbReference type="Proteomes" id="UP000831537"/>
    </source>
</evidence>
<dbReference type="Proteomes" id="UP000831537">
    <property type="component" value="Chromosome"/>
</dbReference>
<keyword evidence="1" id="KW-0472">Membrane</keyword>
<accession>A0ABY4GLR9</accession>
<evidence type="ECO:0000313" key="2">
    <source>
        <dbReference type="EMBL" id="UOQ85189.1"/>
    </source>
</evidence>
<reference evidence="2 3" key="1">
    <citation type="submission" date="2022-04" db="EMBL/GenBank/DDBJ databases">
        <title>Gracilibacillus sp. isolated from saltern.</title>
        <authorList>
            <person name="Won M."/>
            <person name="Lee C.-M."/>
            <person name="Woen H.-Y."/>
            <person name="Kwon S.-W."/>
        </authorList>
    </citation>
    <scope>NUCLEOTIDE SEQUENCE [LARGE SCALE GENOMIC DNA]</scope>
    <source>
        <strain evidence="2 3">SSPM10-3</strain>
    </source>
</reference>
<feature type="transmembrane region" description="Helical" evidence="1">
    <location>
        <begin position="12"/>
        <end position="33"/>
    </location>
</feature>
<keyword evidence="1" id="KW-1133">Transmembrane helix</keyword>
<proteinExistence type="predicted"/>
<feature type="transmembrane region" description="Helical" evidence="1">
    <location>
        <begin position="64"/>
        <end position="82"/>
    </location>
</feature>
<protein>
    <submittedName>
        <fullName evidence="2">DUF4129 domain-containing protein</fullName>
    </submittedName>
</protein>
<organism evidence="2 3">
    <name type="scientific">Gracilibacillus salinarum</name>
    <dbReference type="NCBI Taxonomy" id="2932255"/>
    <lineage>
        <taxon>Bacteria</taxon>
        <taxon>Bacillati</taxon>
        <taxon>Bacillota</taxon>
        <taxon>Bacilli</taxon>
        <taxon>Bacillales</taxon>
        <taxon>Bacillaceae</taxon>
        <taxon>Gracilibacillus</taxon>
    </lineage>
</organism>
<evidence type="ECO:0000256" key="1">
    <source>
        <dbReference type="SAM" id="Phobius"/>
    </source>
</evidence>
<feature type="transmembrane region" description="Helical" evidence="1">
    <location>
        <begin position="39"/>
        <end position="57"/>
    </location>
</feature>
<feature type="transmembrane region" description="Helical" evidence="1">
    <location>
        <begin position="191"/>
        <end position="212"/>
    </location>
</feature>
<keyword evidence="3" id="KW-1185">Reference proteome</keyword>
<feature type="transmembrane region" description="Helical" evidence="1">
    <location>
        <begin position="142"/>
        <end position="161"/>
    </location>
</feature>
<dbReference type="EMBL" id="CP095071">
    <property type="protein sequence ID" value="UOQ85189.1"/>
    <property type="molecule type" value="Genomic_DNA"/>
</dbReference>
<feature type="transmembrane region" description="Helical" evidence="1">
    <location>
        <begin position="270"/>
        <end position="288"/>
    </location>
</feature>
<sequence length="439" mass="51745">MLDKTKRFPSVFFHGLIEWIGFFPVFLIVGVWLFDSPYLYYWVTSLLLLFSLAYLFRCFMSNRWLTIGLSVLLTAGVTYVIAPTIWALIVGLLLGCFVSFRGVQHAENDWEDLFPSRLLWSICLPLYFVAYLYFRYNDSVAGFDWMVSLFGFVLIVLMLFLTNREHIERESLEKGKKKKVAADISRLNKGYLIVTLIVVFLITNFGMIQSALYNGFRSLIQSIIWLVSLGNNEEEVKQEQPPADMTPSLPGAEQQETSAFAEWMDRMMHLISYALMAILVILFIALLFNKTRRLLIKAVVQLWKLMQQMFSRRQFQETSTDFDDEKENLFDWQQWRKQSQQKISETWKTITSRKPKFENMTNEQKVRFLYKKVAANIRSQDKWHAALTAHEVIALNEQQQTLASLESWYDDIRYGNFSLNEQHERQLWQMWEEIQQNGM</sequence>
<gene>
    <name evidence="2" type="ORF">MUN87_21510</name>
</gene>
<name>A0ABY4GLR9_9BACI</name>
<keyword evidence="1" id="KW-0812">Transmembrane</keyword>
<dbReference type="RefSeq" id="WP_244743892.1">
    <property type="nucleotide sequence ID" value="NZ_CP095071.1"/>
</dbReference>